<dbReference type="EMBL" id="SRPW01004598">
    <property type="protein sequence ID" value="KAG5981466.1"/>
    <property type="molecule type" value="Genomic_DNA"/>
</dbReference>
<accession>A0A9P7SVI4</accession>
<name>A0A9P7SVI4_9HYPO</name>
<organism evidence="2 3">
    <name type="scientific">Claviceps pusilla</name>
    <dbReference type="NCBI Taxonomy" id="123648"/>
    <lineage>
        <taxon>Eukaryota</taxon>
        <taxon>Fungi</taxon>
        <taxon>Dikarya</taxon>
        <taxon>Ascomycota</taxon>
        <taxon>Pezizomycotina</taxon>
        <taxon>Sordariomycetes</taxon>
        <taxon>Hypocreomycetidae</taxon>
        <taxon>Hypocreales</taxon>
        <taxon>Clavicipitaceae</taxon>
        <taxon>Claviceps</taxon>
    </lineage>
</organism>
<reference evidence="2" key="1">
    <citation type="journal article" date="2020" name="bioRxiv">
        <title>Whole genome comparisons of ergot fungi reveals the divergence and evolution of species within the genus Claviceps are the result of varying mechanisms driving genome evolution and host range expansion.</title>
        <authorList>
            <person name="Wyka S.A."/>
            <person name="Mondo S.J."/>
            <person name="Liu M."/>
            <person name="Dettman J."/>
            <person name="Nalam V."/>
            <person name="Broders K.D."/>
        </authorList>
    </citation>
    <scope>NUCLEOTIDE SEQUENCE</scope>
    <source>
        <strain evidence="2">CCC 602</strain>
    </source>
</reference>
<protein>
    <submittedName>
        <fullName evidence="2">Uncharacterized protein</fullName>
    </submittedName>
</protein>
<evidence type="ECO:0000313" key="2">
    <source>
        <dbReference type="EMBL" id="KAG5981466.1"/>
    </source>
</evidence>
<evidence type="ECO:0000313" key="3">
    <source>
        <dbReference type="Proteomes" id="UP000748025"/>
    </source>
</evidence>
<proteinExistence type="predicted"/>
<dbReference type="OrthoDB" id="1937642at2759"/>
<keyword evidence="1" id="KW-1133">Transmembrane helix</keyword>
<feature type="transmembrane region" description="Helical" evidence="1">
    <location>
        <begin position="234"/>
        <end position="251"/>
    </location>
</feature>
<comment type="caution">
    <text evidence="2">The sequence shown here is derived from an EMBL/GenBank/DDBJ whole genome shotgun (WGS) entry which is preliminary data.</text>
</comment>
<evidence type="ECO:0000256" key="1">
    <source>
        <dbReference type="SAM" id="Phobius"/>
    </source>
</evidence>
<keyword evidence="3" id="KW-1185">Reference proteome</keyword>
<gene>
    <name evidence="2" type="ORF">E4U43_006599</name>
</gene>
<keyword evidence="1" id="KW-0472">Membrane</keyword>
<dbReference type="Proteomes" id="UP000748025">
    <property type="component" value="Unassembled WGS sequence"/>
</dbReference>
<feature type="transmembrane region" description="Helical" evidence="1">
    <location>
        <begin position="311"/>
        <end position="331"/>
    </location>
</feature>
<sequence>MPPFRNVNLSPRAVDTTTATAATAASEQFTTQWNNPSDVFSVLLILGGDVIGRALAQVAGTRVPFLPFSFGWVAYSVSTVVSAVGENRLMPVADFPCKVINGRTGHVRDNASWIIGRMVRDFAYWGNRSGNREGNREGNRGLCRNTPDASGQNIIQQRMSDLLDEKWKQLREATEKGDPEPPRPTQAGLCVSVYEADAASKSPRLRGPLAWIGVATAVVQLGVAAAPWARYGDWSVFFVTAMGTFLAFLTTRLPQWAKEKWSCRDRVKKTVVLTKGNGSQHAIVIISHGDGLDLEDLASGSLGDVDSPSRLTRASTCVLAVAWIMLLVAAAGIKEHTWFLLGVGGLGMAENLFEAGKRREPESYGIPLRFREVIAQTSVMSTLYEVEDKYPRLGWSMLPTFFPGMLREDEMKRWDEYEKRFAKK</sequence>
<keyword evidence="1" id="KW-0812">Transmembrane</keyword>
<dbReference type="AlphaFoldDB" id="A0A9P7SVI4"/>
<feature type="transmembrane region" description="Helical" evidence="1">
    <location>
        <begin position="209"/>
        <end position="228"/>
    </location>
</feature>